<dbReference type="Pfam" id="PF09735">
    <property type="entry name" value="Nckap1"/>
    <property type="match status" value="1"/>
</dbReference>
<evidence type="ECO:0000313" key="2">
    <source>
        <dbReference type="EMBL" id="KAK9905962.1"/>
    </source>
</evidence>
<dbReference type="PANTHER" id="PTHR12093:SF10">
    <property type="entry name" value="MEMBRANE-ASSOCIATED PROTEIN HEM"/>
    <property type="match status" value="1"/>
</dbReference>
<organism evidence="2 3">
    <name type="scientific">Coccomyxa subellipsoidea</name>
    <dbReference type="NCBI Taxonomy" id="248742"/>
    <lineage>
        <taxon>Eukaryota</taxon>
        <taxon>Viridiplantae</taxon>
        <taxon>Chlorophyta</taxon>
        <taxon>core chlorophytes</taxon>
        <taxon>Trebouxiophyceae</taxon>
        <taxon>Trebouxiophyceae incertae sedis</taxon>
        <taxon>Coccomyxaceae</taxon>
        <taxon>Coccomyxa</taxon>
    </lineage>
</organism>
<evidence type="ECO:0000313" key="3">
    <source>
        <dbReference type="Proteomes" id="UP001491310"/>
    </source>
</evidence>
<gene>
    <name evidence="2" type="ORF">WJX75_009657</name>
</gene>
<protein>
    <submittedName>
        <fullName evidence="2">Uncharacterized protein</fullName>
    </submittedName>
</protein>
<reference evidence="2 3" key="1">
    <citation type="journal article" date="2024" name="Nat. Commun.">
        <title>Phylogenomics reveals the evolutionary origins of lichenization in chlorophyte algae.</title>
        <authorList>
            <person name="Puginier C."/>
            <person name="Libourel C."/>
            <person name="Otte J."/>
            <person name="Skaloud P."/>
            <person name="Haon M."/>
            <person name="Grisel S."/>
            <person name="Petersen M."/>
            <person name="Berrin J.G."/>
            <person name="Delaux P.M."/>
            <person name="Dal Grande F."/>
            <person name="Keller J."/>
        </authorList>
    </citation>
    <scope>NUCLEOTIDE SEQUENCE [LARGE SCALE GENOMIC DNA]</scope>
    <source>
        <strain evidence="2 3">SAG 216-7</strain>
    </source>
</reference>
<name>A0ABR2YII8_9CHLO</name>
<proteinExistence type="inferred from homology"/>
<comment type="caution">
    <text evidence="2">The sequence shown here is derived from an EMBL/GenBank/DDBJ whole genome shotgun (WGS) entry which is preliminary data.</text>
</comment>
<comment type="similarity">
    <text evidence="1">Belongs to the HEM-1/HEM-2 family.</text>
</comment>
<dbReference type="EMBL" id="JALJOT010000011">
    <property type="protein sequence ID" value="KAK9905962.1"/>
    <property type="molecule type" value="Genomic_DNA"/>
</dbReference>
<sequence>MFLSTYHEIEARLLKAWPESPCSLNLEKVDQLGSEVLHREAYVMLHEMKPLYRLLKEMSDFKTRLTTFLHQHGQLTSALTVQHTPGLLAQFVELTGNTVRMHLLARHMPYKQIIQLYTLVYATVEMQESQREGMPPDMRAVISYAQAFPKIVPLLQSEFQAVSSCIGQVLEAVVCTAVMAYGDSSALRSSGLLDITAPASCFARISTSENGWTTLEWLPRLRDWALLAFLICPGEVIRPGARQTLHGLLRDTLKMSIYKEHCEWVHPLFEAHVRPTLVTFYNSTKASLERADRKALERTAKRLVEESLEEALGGCVEEHRKRRLLLADALQRMVSHMEMRPPDFADRAEAMLAVLSCACAEVVWWFQHWGEAVPKGLFQSLLSSADPLRALSPGDGLPALISAMAAAEELLRSHRGAIAWQAAAAMQEALDSCPLDLGPHMSSSFTAELQIIVSTLQTLHNAPHLSREDGKASVRASWTPYPTEPDLEGARASCERLYCETNFPAASTSGAPSWATEAAQTVGPLGSLCTLLHKTRLIDSVDSSTDRAASLYQLSYYHEKGDPRQLKLRAAMLASLDPPYRDIERVLAWLQALSWLGQAPDQDASNSCAAAAETLANDLMYGVAETFRQLVTDVHKMMSDLPEPVMGRVGAGITAGKPAKHGRGHRVLQDIRNKLDPSDNVHNTPRSGQGQAALDCLLKAARRLTAALARSAAVQIHRDLTVEPAAHLVAAARATFQCLLSSFTFPDKDLARPVLIEKAVRRLLDIYSALQEASGCDLVGVAREVVAGNAYSPLPQQLLEAGGGERLIAFVEEWFVQTVLMDSANAGVSFSLSRQSFYSSRGSLLAEYASEAELRALVRTFGLYGARELGACTERPLAGAVSGLHAMLASNEELLSQLHAEYKVHGSCLEACSAAAASFADLHAVTDRCRLLARCLFLRRLLADAASCEAASLLPQASASLEAAALAAAGRPGPHVCDLLDLPRPSFSPAAPDAAADPVLARLIAEGGSRPWSNWPLLLALTLWSPVWASAAYSPKHAALVNNMDYLAVVVPDLAFAATVADAHRGEGDQEGASTPAESVRCFMQCASGALAARDDSLSSKALALSRAAGAAHARGLVDADEVMQACHLASCPAGGPLGRPPGVPAH</sequence>
<dbReference type="InterPro" id="IPR019137">
    <property type="entry name" value="Nck-associated_protein-1"/>
</dbReference>
<dbReference type="Proteomes" id="UP001491310">
    <property type="component" value="Unassembled WGS sequence"/>
</dbReference>
<dbReference type="PANTHER" id="PTHR12093">
    <property type="entry name" value="NCK-ASSOCIATED PROTEIN 1"/>
    <property type="match status" value="1"/>
</dbReference>
<keyword evidence="3" id="KW-1185">Reference proteome</keyword>
<evidence type="ECO:0000256" key="1">
    <source>
        <dbReference type="ARBA" id="ARBA00037947"/>
    </source>
</evidence>
<accession>A0ABR2YII8</accession>